<organism evidence="2 3">
    <name type="scientific">Caerostris darwini</name>
    <dbReference type="NCBI Taxonomy" id="1538125"/>
    <lineage>
        <taxon>Eukaryota</taxon>
        <taxon>Metazoa</taxon>
        <taxon>Ecdysozoa</taxon>
        <taxon>Arthropoda</taxon>
        <taxon>Chelicerata</taxon>
        <taxon>Arachnida</taxon>
        <taxon>Araneae</taxon>
        <taxon>Araneomorphae</taxon>
        <taxon>Entelegynae</taxon>
        <taxon>Araneoidea</taxon>
        <taxon>Araneidae</taxon>
        <taxon>Caerostris</taxon>
    </lineage>
</organism>
<accession>A0AAV4NN47</accession>
<keyword evidence="3" id="KW-1185">Reference proteome</keyword>
<proteinExistence type="predicted"/>
<dbReference type="AlphaFoldDB" id="A0AAV4NN47"/>
<dbReference type="Proteomes" id="UP001054837">
    <property type="component" value="Unassembled WGS sequence"/>
</dbReference>
<dbReference type="EMBL" id="BPLQ01001749">
    <property type="protein sequence ID" value="GIX84959.1"/>
    <property type="molecule type" value="Genomic_DNA"/>
</dbReference>
<evidence type="ECO:0000313" key="2">
    <source>
        <dbReference type="EMBL" id="GIX84959.1"/>
    </source>
</evidence>
<comment type="caution">
    <text evidence="2">The sequence shown here is derived from an EMBL/GenBank/DDBJ whole genome shotgun (WGS) entry which is preliminary data.</text>
</comment>
<feature type="region of interest" description="Disordered" evidence="1">
    <location>
        <begin position="85"/>
        <end position="112"/>
    </location>
</feature>
<evidence type="ECO:0000256" key="1">
    <source>
        <dbReference type="SAM" id="MobiDB-lite"/>
    </source>
</evidence>
<protein>
    <submittedName>
        <fullName evidence="2">Uncharacterized protein</fullName>
    </submittedName>
</protein>
<sequence>MDCNYQPEFSPTGPFVCDNYPSILLLVSFVGKARTLLLPLIVCYWKEEEQREFYSPHDKTFRRQLRTPRNPRPEKKKARSFARALMSLSDTERPGDKYATGSSRGRCGHTTP</sequence>
<name>A0AAV4NN47_9ARAC</name>
<gene>
    <name evidence="2" type="ORF">CDAR_304601</name>
</gene>
<evidence type="ECO:0000313" key="3">
    <source>
        <dbReference type="Proteomes" id="UP001054837"/>
    </source>
</evidence>
<reference evidence="2 3" key="1">
    <citation type="submission" date="2021-06" db="EMBL/GenBank/DDBJ databases">
        <title>Caerostris darwini draft genome.</title>
        <authorList>
            <person name="Kono N."/>
            <person name="Arakawa K."/>
        </authorList>
    </citation>
    <scope>NUCLEOTIDE SEQUENCE [LARGE SCALE GENOMIC DNA]</scope>
</reference>